<name>A0A9X7V157_9GAMM</name>
<protein>
    <submittedName>
        <fullName evidence="1">Uncharacterized protein</fullName>
    </submittedName>
</protein>
<accession>A0A9X7V157</accession>
<proteinExistence type="predicted"/>
<evidence type="ECO:0000313" key="2">
    <source>
        <dbReference type="Proteomes" id="UP000595933"/>
    </source>
</evidence>
<evidence type="ECO:0000313" key="1">
    <source>
        <dbReference type="EMBL" id="QQN49111.1"/>
    </source>
</evidence>
<sequence length="296" mass="33634">MFKKKQKSDLEKLIEKDGIEYAAKRFSEIILQKIPTEEIAYQFVLEEIEAASQGNDTAISFARNSGISPQEYKGSMSNSRPEVDGPDGPQQFILALCMQLQPNVDLVVDLRTKIVDNVMKTLSFGKYEGQKSPSLKGGMRLDEAEVDILFIVNDNTVIYINEEADHLFTTDKDGDEKLDGRVVNFVFSGQSTGTVIEVFVAFDDSDSYTMFTLQAGTVERLNFVAQAIFKYFAENGIQDVFSPIEQYATQYVYTFKLYRKNERFFMVNNSQTQAYLIDGSTILRDDVDDIKSIFWN</sequence>
<gene>
    <name evidence="1" type="ORF">I6H70_11070</name>
</gene>
<dbReference type="Proteomes" id="UP000595933">
    <property type="component" value="Chromosome"/>
</dbReference>
<reference evidence="1 2" key="1">
    <citation type="submission" date="2020-12" db="EMBL/GenBank/DDBJ databases">
        <title>FDA dAtabase for Regulatory Grade micrObial Sequences (FDA-ARGOS): Supporting development and validation of Infectious Disease Dx tests.</title>
        <authorList>
            <person name="Sproer C."/>
            <person name="Gronow S."/>
            <person name="Severitt S."/>
            <person name="Schroder I."/>
            <person name="Tallon L."/>
            <person name="Sadzewicz L."/>
            <person name="Zhao X."/>
            <person name="Boylan J."/>
            <person name="Ott S."/>
            <person name="Bowen H."/>
            <person name="Vavikolanu K."/>
            <person name="Mehta A."/>
            <person name="Aluvathingal J."/>
            <person name="Nadendla S."/>
            <person name="Lowell S."/>
            <person name="Myers T."/>
            <person name="Yan Y."/>
            <person name="Sichtig H."/>
        </authorList>
    </citation>
    <scope>NUCLEOTIDE SEQUENCE [LARGE SCALE GENOMIC DNA]</scope>
    <source>
        <strain evidence="1 2">FDAARGOS_1013</strain>
    </source>
</reference>
<dbReference type="AlphaFoldDB" id="A0A9X7V157"/>
<dbReference type="EMBL" id="CP067013">
    <property type="protein sequence ID" value="QQN49111.1"/>
    <property type="molecule type" value="Genomic_DNA"/>
</dbReference>
<organism evidence="1 2">
    <name type="scientific">Stutzerimonas balearica</name>
    <dbReference type="NCBI Taxonomy" id="74829"/>
    <lineage>
        <taxon>Bacteria</taxon>
        <taxon>Pseudomonadati</taxon>
        <taxon>Pseudomonadota</taxon>
        <taxon>Gammaproteobacteria</taxon>
        <taxon>Pseudomonadales</taxon>
        <taxon>Pseudomonadaceae</taxon>
        <taxon>Stutzerimonas</taxon>
    </lineage>
</organism>
<dbReference type="RefSeq" id="WP_200290056.1">
    <property type="nucleotide sequence ID" value="NZ_CP067013.1"/>
</dbReference>